<dbReference type="GeneID" id="27799693"/>
<dbReference type="GO" id="GO:0003677">
    <property type="term" value="F:DNA binding"/>
    <property type="evidence" value="ECO:0007669"/>
    <property type="project" value="UniProtKB-KW"/>
</dbReference>
<proteinExistence type="predicted"/>
<evidence type="ECO:0000256" key="3">
    <source>
        <dbReference type="ARBA" id="ARBA00023163"/>
    </source>
</evidence>
<keyword evidence="1" id="KW-0805">Transcription regulation</keyword>
<dbReference type="InterPro" id="IPR036390">
    <property type="entry name" value="WH_DNA-bd_sf"/>
</dbReference>
<dbReference type="InterPro" id="IPR036388">
    <property type="entry name" value="WH-like_DNA-bd_sf"/>
</dbReference>
<dbReference type="PANTHER" id="PTHR43537:SF5">
    <property type="entry name" value="UXU OPERON TRANSCRIPTIONAL REGULATOR"/>
    <property type="match status" value="1"/>
</dbReference>
<evidence type="ECO:0000313" key="5">
    <source>
        <dbReference type="Proteomes" id="UP000494102"/>
    </source>
</evidence>
<dbReference type="Gene3D" id="1.10.10.10">
    <property type="entry name" value="Winged helix-like DNA-binding domain superfamily/Winged helix DNA-binding domain"/>
    <property type="match status" value="1"/>
</dbReference>
<gene>
    <name evidence="4" type="ORF">LMG9964_00976</name>
</gene>
<dbReference type="AlphaFoldDB" id="A0A6J5K2U8"/>
<dbReference type="SUPFAM" id="SSF46785">
    <property type="entry name" value="Winged helix' DNA-binding domain"/>
    <property type="match status" value="2"/>
</dbReference>
<dbReference type="RefSeq" id="WP_014972350.1">
    <property type="nucleotide sequence ID" value="NZ_CADILN010000001.1"/>
</dbReference>
<dbReference type="InterPro" id="IPR008920">
    <property type="entry name" value="TF_FadR/GntR_C"/>
</dbReference>
<name>A0A6J5K2U8_9BURK</name>
<keyword evidence="3" id="KW-0804">Transcription</keyword>
<reference evidence="4 5" key="1">
    <citation type="submission" date="2020-04" db="EMBL/GenBank/DDBJ databases">
        <authorList>
            <person name="De Canck E."/>
        </authorList>
    </citation>
    <scope>NUCLEOTIDE SEQUENCE [LARGE SCALE GENOMIC DNA]</scope>
    <source>
        <strain evidence="4 5">LMG 9964</strain>
    </source>
</reference>
<sequence length="487" mass="54234">MKYDLPEYDAQLAKLVRSVTGSEPLNKRPLLIADDLEEEFLREGWPTGRNFGGEAALAERYGVGRDVLREVVRLLEGRDHAKMRRGPHGGLEVVRPRLEDLLGRLAGYAYVTSLQRVRVLEMWIILGSVAIQLMPGGDARNSVHLRTRLAQWCDQPNLSMRDLGRNLIASTQSTVLTLLGTCVGSLLPEHAAYVLDKSAMQRLREIAASHDAEALLLDWLRNDLLASAIARLELLPGEREFSPPELPQGDYFKAPAMQVVHELMSATPPGRWARGHLIGNEFDLTDQYRVDKSIIRQAIRLMEDAETATALPGRGRGLVTRLPSTAPLSRLISAFFLAHTVDELDGEHVFRALRVECAGWAAEHATAEDRMALLGLCTDLKQLSAPVPIAALQSFERFQQHAAHNPLLNVCIDAIKAFLSWRMGSCLIASPSIVKEYKAHTERVITAICAHDRRAAMLAEQVKLEALSLHRRQNDPIHLDEKAKNNE</sequence>
<evidence type="ECO:0000256" key="1">
    <source>
        <dbReference type="ARBA" id="ARBA00023015"/>
    </source>
</evidence>
<dbReference type="PANTHER" id="PTHR43537">
    <property type="entry name" value="TRANSCRIPTIONAL REGULATOR, GNTR FAMILY"/>
    <property type="match status" value="1"/>
</dbReference>
<protein>
    <recommendedName>
        <fullName evidence="6">HTH gntR-type domain-containing protein</fullName>
    </recommendedName>
</protein>
<keyword evidence="2" id="KW-0238">DNA-binding</keyword>
<evidence type="ECO:0008006" key="6">
    <source>
        <dbReference type="Google" id="ProtNLM"/>
    </source>
</evidence>
<dbReference type="Gene3D" id="1.20.120.530">
    <property type="entry name" value="GntR ligand-binding domain-like"/>
    <property type="match status" value="1"/>
</dbReference>
<dbReference type="EMBL" id="CADILN010000001">
    <property type="protein sequence ID" value="CAB4047344.1"/>
    <property type="molecule type" value="Genomic_DNA"/>
</dbReference>
<evidence type="ECO:0000313" key="4">
    <source>
        <dbReference type="EMBL" id="CAB4047344.1"/>
    </source>
</evidence>
<accession>A0A6J5K2U8</accession>
<dbReference type="Proteomes" id="UP000494102">
    <property type="component" value="Unassembled WGS sequence"/>
</dbReference>
<organism evidence="4 5">
    <name type="scientific">Paraburkholderia phenoliruptrix</name>
    <dbReference type="NCBI Taxonomy" id="252970"/>
    <lineage>
        <taxon>Bacteria</taxon>
        <taxon>Pseudomonadati</taxon>
        <taxon>Pseudomonadota</taxon>
        <taxon>Betaproteobacteria</taxon>
        <taxon>Burkholderiales</taxon>
        <taxon>Burkholderiaceae</taxon>
        <taxon>Paraburkholderia</taxon>
    </lineage>
</organism>
<evidence type="ECO:0000256" key="2">
    <source>
        <dbReference type="ARBA" id="ARBA00023125"/>
    </source>
</evidence>